<gene>
    <name evidence="1" type="ORF">SAMN04488244_1155</name>
</gene>
<evidence type="ECO:0000313" key="1">
    <source>
        <dbReference type="EMBL" id="SEG46312.1"/>
    </source>
</evidence>
<accession>A0A1H6AD64</accession>
<evidence type="ECO:0008006" key="3">
    <source>
        <dbReference type="Google" id="ProtNLM"/>
    </source>
</evidence>
<sequence length="416" mass="45199">MKRGCHVGAMTLLTTALLLSLALMLALGMYKTSLYEIKRTQNEVESRKAFWLAEGGVECAIAQYYPSKVIPAVVKSCDTSLTVTQALTLDSVSGDVVIAALSGDHKVSRRFARGTSNLKSGAIQTSASMKVKTSLAIKTPDPGDHTSGGWECIAFRFKGKLTIEGALTNDGLIHGSDPSEDFISEQDCLREHKSTFSGGCSSSDPRCFGQDFVYDDTLSVFEDFFGIPVSQHDAVRTNGTFTEIDLETNNGDGELKRKNCGQVIVEQLAQGNLHLWLNGSCVISASHLNEIKTLSQASDGITLLIHDGLFVLQGAATIKGVLFHFNPSFTPSPEIWHELNLADSANTHFPDDYGSAAYYQGGSFDITGGAYFDYANVNHLALFRDSLALHYNRDVIVNSSSVLASHAWKKGSWRDF</sequence>
<dbReference type="AlphaFoldDB" id="A0A1H6AD64"/>
<keyword evidence="2" id="KW-1185">Reference proteome</keyword>
<dbReference type="EMBL" id="FNVG01000015">
    <property type="protein sequence ID" value="SEG46312.1"/>
    <property type="molecule type" value="Genomic_DNA"/>
</dbReference>
<dbReference type="Proteomes" id="UP000236721">
    <property type="component" value="Unassembled WGS sequence"/>
</dbReference>
<organism evidence="1 2">
    <name type="scientific">Vibrio hangzhouensis</name>
    <dbReference type="NCBI Taxonomy" id="462991"/>
    <lineage>
        <taxon>Bacteria</taxon>
        <taxon>Pseudomonadati</taxon>
        <taxon>Pseudomonadota</taxon>
        <taxon>Gammaproteobacteria</taxon>
        <taxon>Vibrionales</taxon>
        <taxon>Vibrionaceae</taxon>
        <taxon>Vibrio</taxon>
    </lineage>
</organism>
<name>A0A1H6AD64_9VIBR</name>
<reference evidence="2" key="1">
    <citation type="submission" date="2016-10" db="EMBL/GenBank/DDBJ databases">
        <authorList>
            <person name="Varghese N."/>
            <person name="Submissions S."/>
        </authorList>
    </citation>
    <scope>NUCLEOTIDE SEQUENCE [LARGE SCALE GENOMIC DNA]</scope>
    <source>
        <strain evidence="2">CGMCC 1.7062</strain>
    </source>
</reference>
<evidence type="ECO:0000313" key="2">
    <source>
        <dbReference type="Proteomes" id="UP000236721"/>
    </source>
</evidence>
<dbReference type="OrthoDB" id="5814101at2"/>
<proteinExistence type="predicted"/>
<dbReference type="RefSeq" id="WP_103881149.1">
    <property type="nucleotide sequence ID" value="NZ_FNVG01000015.1"/>
</dbReference>
<protein>
    <recommendedName>
        <fullName evidence="3">PilX N-terminal</fullName>
    </recommendedName>
</protein>